<proteinExistence type="predicted"/>
<protein>
    <recommendedName>
        <fullName evidence="3">DUF11 domain-containing protein</fullName>
    </recommendedName>
</protein>
<gene>
    <name evidence="1" type="ORF">DIR46_23335</name>
</gene>
<dbReference type="EMBL" id="CP029343">
    <property type="protein sequence ID" value="AWL07066.1"/>
    <property type="molecule type" value="Genomic_DNA"/>
</dbReference>
<evidence type="ECO:0000313" key="1">
    <source>
        <dbReference type="EMBL" id="AWL07066.1"/>
    </source>
</evidence>
<dbReference type="OrthoDB" id="200318at2"/>
<organism evidence="1 2">
    <name type="scientific">Massilia oculi</name>
    <dbReference type="NCBI Taxonomy" id="945844"/>
    <lineage>
        <taxon>Bacteria</taxon>
        <taxon>Pseudomonadati</taxon>
        <taxon>Pseudomonadota</taxon>
        <taxon>Betaproteobacteria</taxon>
        <taxon>Burkholderiales</taxon>
        <taxon>Oxalobacteraceae</taxon>
        <taxon>Telluria group</taxon>
        <taxon>Massilia</taxon>
    </lineage>
</organism>
<keyword evidence="2" id="KW-1185">Reference proteome</keyword>
<dbReference type="KEGG" id="mtim:DIR46_23335"/>
<dbReference type="Proteomes" id="UP000245820">
    <property type="component" value="Chromosome"/>
</dbReference>
<evidence type="ECO:0000313" key="2">
    <source>
        <dbReference type="Proteomes" id="UP000245820"/>
    </source>
</evidence>
<name>A0A2S2DQG5_9BURK</name>
<evidence type="ECO:0008006" key="3">
    <source>
        <dbReference type="Google" id="ProtNLM"/>
    </source>
</evidence>
<reference evidence="1 2" key="1">
    <citation type="submission" date="2018-05" db="EMBL/GenBank/DDBJ databases">
        <title>Complete genome sequence of Massilia oculi sp. nov. CCUG 43427T (=DSM 26321T), the type strain of M. oculi, and comparison with genome sequences of other Massilia strains.</title>
        <authorList>
            <person name="Zhu B."/>
        </authorList>
    </citation>
    <scope>NUCLEOTIDE SEQUENCE [LARGE SCALE GENOMIC DNA]</scope>
    <source>
        <strain evidence="1 2">CCUG 43427</strain>
    </source>
</reference>
<dbReference type="AlphaFoldDB" id="A0A2S2DQG5"/>
<sequence length="184" mass="19902">MMTSPIHRLIQRNSMTIRILNILLFWTIVLAGTKVFAADTQAVDVRLQAFQVVAQDKGGEKLVPALEAEIGDTIEYQITYQNQGKAVAQAVAATLPVPEGAMSYLAGSAAPKAVQASLDGRNFAPLPLTREVMRKGLRVVERVPASEYRFLRWNLGDLAPGQAVTVSSRMKVISIGSAPKLASK</sequence>
<accession>A0A2S2DQG5</accession>